<dbReference type="OrthoDB" id="351368at2157"/>
<feature type="transmembrane region" description="Helical" evidence="1">
    <location>
        <begin position="12"/>
        <end position="33"/>
    </location>
</feature>
<dbReference type="Gene3D" id="2.50.20.10">
    <property type="entry name" value="Lipoprotein localisation LolA/LolB/LppX"/>
    <property type="match status" value="2"/>
</dbReference>
<dbReference type="PANTHER" id="PTHR37507">
    <property type="entry name" value="SPORULATION PROTEIN YDCC"/>
    <property type="match status" value="1"/>
</dbReference>
<keyword evidence="1" id="KW-0812">Transmembrane</keyword>
<evidence type="ECO:0000313" key="2">
    <source>
        <dbReference type="EMBL" id="SDJ29710.1"/>
    </source>
</evidence>
<name>A0A1G8SM66_9EURY</name>
<proteinExistence type="predicted"/>
<keyword evidence="1" id="KW-1133">Transmembrane helix</keyword>
<accession>A0A1G8SM66</accession>
<dbReference type="InterPro" id="IPR052944">
    <property type="entry name" value="Sporulation_related"/>
</dbReference>
<reference evidence="2 3" key="1">
    <citation type="submission" date="2016-10" db="EMBL/GenBank/DDBJ databases">
        <authorList>
            <person name="de Groot N.N."/>
        </authorList>
    </citation>
    <scope>NUCLEOTIDE SEQUENCE [LARGE SCALE GENOMIC DNA]</scope>
    <source>
        <strain evidence="2 3">IBRC-M10015</strain>
    </source>
</reference>
<keyword evidence="3" id="KW-1185">Reference proteome</keyword>
<organism evidence="2 3">
    <name type="scientific">Halovenus aranensis</name>
    <dbReference type="NCBI Taxonomy" id="890420"/>
    <lineage>
        <taxon>Archaea</taxon>
        <taxon>Methanobacteriati</taxon>
        <taxon>Methanobacteriota</taxon>
        <taxon>Stenosarchaea group</taxon>
        <taxon>Halobacteria</taxon>
        <taxon>Halobacteriales</taxon>
        <taxon>Haloarculaceae</taxon>
        <taxon>Halovenus</taxon>
    </lineage>
</organism>
<dbReference type="EMBL" id="FNFC01000002">
    <property type="protein sequence ID" value="SDJ29710.1"/>
    <property type="molecule type" value="Genomic_DNA"/>
</dbReference>
<protein>
    <submittedName>
        <fullName evidence="2">Uncharacterized protein</fullName>
    </submittedName>
</protein>
<dbReference type="STRING" id="890420.SAMN05216226_10213"/>
<dbReference type="RefSeq" id="WP_092698889.1">
    <property type="nucleotide sequence ID" value="NZ_FNFC01000002.1"/>
</dbReference>
<keyword evidence="1" id="KW-0472">Membrane</keyword>
<evidence type="ECO:0000313" key="3">
    <source>
        <dbReference type="Proteomes" id="UP000198856"/>
    </source>
</evidence>
<dbReference type="PANTHER" id="PTHR37507:SF2">
    <property type="entry name" value="SPORULATION PROTEIN YDCC"/>
    <property type="match status" value="1"/>
</dbReference>
<evidence type="ECO:0000256" key="1">
    <source>
        <dbReference type="SAM" id="Phobius"/>
    </source>
</evidence>
<dbReference type="Proteomes" id="UP000198856">
    <property type="component" value="Unassembled WGS sequence"/>
</dbReference>
<gene>
    <name evidence="2" type="ORF">SAMN05216226_10213</name>
</gene>
<dbReference type="AlphaFoldDB" id="A0A1G8SM66"/>
<sequence length="483" mass="52031">MRLNDRGRLRIAVVLTVAVAAVGIIAATGFVFATDEQTGEEVFEDIQEKYNTAESVSADAVLTIDTENGTRTYESSVAATADGKTWLNVTDGDRYVTTGSDGESGWVYEPETGVTTVLTGDSEDVTATLRAGTAEPRAGIAAFEAFDANQTVGDALDEVDESSIPQEWRDVLDEVPSNTTLGELADGEYDDVLDNESAAAEEVDALRDRGSQELMSSVTIDRLLEEFDSGDAAADWNESHIDDFAGAWNESEWPESTAELRDRIQALTDQLDDTTANRDIELVGTTTVDGQEANELLITAPDRDDETRLWASVDSNEVLKVEWTGPDSTVTVDVTETRFDVSPADSTFEPPGATELARVDVTATEDADEFGTGVSFDVATPEDDWTFERGYTATVNVSDETNTTLDGDVLVAVYSDGEQSIVVTQSENARELNETVTVGDRDVRIEETDQVAVGTWSDGGTTTTVLGAFSESELRTVIESVTT</sequence>